<reference evidence="1" key="2">
    <citation type="journal article" date="2015" name="Data Brief">
        <title>Shoot transcriptome of the giant reed, Arundo donax.</title>
        <authorList>
            <person name="Barrero R.A."/>
            <person name="Guerrero F.D."/>
            <person name="Moolhuijzen P."/>
            <person name="Goolsby J.A."/>
            <person name="Tidwell J."/>
            <person name="Bellgard S.E."/>
            <person name="Bellgard M.I."/>
        </authorList>
    </citation>
    <scope>NUCLEOTIDE SEQUENCE</scope>
    <source>
        <tissue evidence="1">Shoot tissue taken approximately 20 cm above the soil surface</tissue>
    </source>
</reference>
<name>A0A0A9F332_ARUDO</name>
<proteinExistence type="predicted"/>
<evidence type="ECO:0000313" key="1">
    <source>
        <dbReference type="EMBL" id="JAE07450.1"/>
    </source>
</evidence>
<sequence length="31" mass="3294">MATTCCTEGLHSSTCILSARFGSSKKSKNIM</sequence>
<accession>A0A0A9F332</accession>
<dbReference type="EMBL" id="GBRH01190446">
    <property type="protein sequence ID" value="JAE07450.1"/>
    <property type="molecule type" value="Transcribed_RNA"/>
</dbReference>
<reference evidence="1" key="1">
    <citation type="submission" date="2014-09" db="EMBL/GenBank/DDBJ databases">
        <authorList>
            <person name="Magalhaes I.L.F."/>
            <person name="Oliveira U."/>
            <person name="Santos F.R."/>
            <person name="Vidigal T.H.D.A."/>
            <person name="Brescovit A.D."/>
            <person name="Santos A.J."/>
        </authorList>
    </citation>
    <scope>NUCLEOTIDE SEQUENCE</scope>
    <source>
        <tissue evidence="1">Shoot tissue taken approximately 20 cm above the soil surface</tissue>
    </source>
</reference>
<protein>
    <submittedName>
        <fullName evidence="1">Uncharacterized protein</fullName>
    </submittedName>
</protein>
<organism evidence="1">
    <name type="scientific">Arundo donax</name>
    <name type="common">Giant reed</name>
    <name type="synonym">Donax arundinaceus</name>
    <dbReference type="NCBI Taxonomy" id="35708"/>
    <lineage>
        <taxon>Eukaryota</taxon>
        <taxon>Viridiplantae</taxon>
        <taxon>Streptophyta</taxon>
        <taxon>Embryophyta</taxon>
        <taxon>Tracheophyta</taxon>
        <taxon>Spermatophyta</taxon>
        <taxon>Magnoliopsida</taxon>
        <taxon>Liliopsida</taxon>
        <taxon>Poales</taxon>
        <taxon>Poaceae</taxon>
        <taxon>PACMAD clade</taxon>
        <taxon>Arundinoideae</taxon>
        <taxon>Arundineae</taxon>
        <taxon>Arundo</taxon>
    </lineage>
</organism>
<dbReference type="AlphaFoldDB" id="A0A0A9F332"/>